<feature type="transmembrane region" description="Helical" evidence="1">
    <location>
        <begin position="18"/>
        <end position="41"/>
    </location>
</feature>
<dbReference type="Proteomes" id="UP000410492">
    <property type="component" value="Unassembled WGS sequence"/>
</dbReference>
<keyword evidence="1" id="KW-0472">Membrane</keyword>
<evidence type="ECO:0000313" key="2">
    <source>
        <dbReference type="EMBL" id="VEN40926.1"/>
    </source>
</evidence>
<keyword evidence="3" id="KW-1185">Reference proteome</keyword>
<evidence type="ECO:0000256" key="1">
    <source>
        <dbReference type="SAM" id="Phobius"/>
    </source>
</evidence>
<sequence length="154" mass="16984">MAVAVAINLQVSQSPSQIMYKTIATLAVTIFAVIQISNAAVPGAVDLRSMFPLRNPSHEIRSGNCTNTTMSSLVYTEHVHKPGNSFTTREAEVKWVGNETIYCVMALSEKKEANWSTVEIEWGGVGHEFVILKMKSALNHGLEYNVKVFGKLKK</sequence>
<keyword evidence="1" id="KW-1133">Transmembrane helix</keyword>
<evidence type="ECO:0000313" key="3">
    <source>
        <dbReference type="Proteomes" id="UP000410492"/>
    </source>
</evidence>
<reference evidence="2 3" key="1">
    <citation type="submission" date="2019-01" db="EMBL/GenBank/DDBJ databases">
        <authorList>
            <person name="Sayadi A."/>
        </authorList>
    </citation>
    <scope>NUCLEOTIDE SEQUENCE [LARGE SCALE GENOMIC DNA]</scope>
</reference>
<accession>A0A653C039</accession>
<proteinExistence type="predicted"/>
<keyword evidence="1" id="KW-0812">Transmembrane</keyword>
<dbReference type="Pfam" id="PF15868">
    <property type="entry name" value="MBF2"/>
    <property type="match status" value="1"/>
</dbReference>
<organism evidence="2 3">
    <name type="scientific">Callosobruchus maculatus</name>
    <name type="common">Southern cowpea weevil</name>
    <name type="synonym">Pulse bruchid</name>
    <dbReference type="NCBI Taxonomy" id="64391"/>
    <lineage>
        <taxon>Eukaryota</taxon>
        <taxon>Metazoa</taxon>
        <taxon>Ecdysozoa</taxon>
        <taxon>Arthropoda</taxon>
        <taxon>Hexapoda</taxon>
        <taxon>Insecta</taxon>
        <taxon>Pterygota</taxon>
        <taxon>Neoptera</taxon>
        <taxon>Endopterygota</taxon>
        <taxon>Coleoptera</taxon>
        <taxon>Polyphaga</taxon>
        <taxon>Cucujiformia</taxon>
        <taxon>Chrysomeloidea</taxon>
        <taxon>Chrysomelidae</taxon>
        <taxon>Bruchinae</taxon>
        <taxon>Bruchini</taxon>
        <taxon>Callosobruchus</taxon>
    </lineage>
</organism>
<gene>
    <name evidence="2" type="ORF">CALMAC_LOCUS4924</name>
</gene>
<dbReference type="EMBL" id="CAACVG010006673">
    <property type="protein sequence ID" value="VEN40926.1"/>
    <property type="molecule type" value="Genomic_DNA"/>
</dbReference>
<dbReference type="OrthoDB" id="7146255at2759"/>
<protein>
    <submittedName>
        <fullName evidence="2">Uncharacterized protein</fullName>
    </submittedName>
</protein>
<name>A0A653C039_CALMS</name>
<dbReference type="InterPro" id="IPR031734">
    <property type="entry name" value="MBF2"/>
</dbReference>
<dbReference type="AlphaFoldDB" id="A0A653C039"/>